<sequence length="219" mass="25126">MVFLSAAGADWLISHTLPDPCLYIPNRIPPFFPILTGVHLDLSKWPSWVRNTARLPLELFSNAPKLVKAPFDACKGLDVKKIIPLWQQFRDLSIEDCPWEDIRPMLLAYVACQHLCLRCCKPFKSICEFHSMLEDQSGDLWKPGTRIPKYLPQLEALDLVLVRNECGASSYNLLHRFIQAHCEHRISTNSFSFSQLNVECGTDIGKNEDVYALYEYLLE</sequence>
<reference evidence="1 2" key="1">
    <citation type="journal article" date="2015" name="Fungal Genet. Biol.">
        <title>Evolution of novel wood decay mechanisms in Agaricales revealed by the genome sequences of Fistulina hepatica and Cylindrobasidium torrendii.</title>
        <authorList>
            <person name="Floudas D."/>
            <person name="Held B.W."/>
            <person name="Riley R."/>
            <person name="Nagy L.G."/>
            <person name="Koehler G."/>
            <person name="Ransdell A.S."/>
            <person name="Younus H."/>
            <person name="Chow J."/>
            <person name="Chiniquy J."/>
            <person name="Lipzen A."/>
            <person name="Tritt A."/>
            <person name="Sun H."/>
            <person name="Haridas S."/>
            <person name="LaButti K."/>
            <person name="Ohm R.A."/>
            <person name="Kues U."/>
            <person name="Blanchette R.A."/>
            <person name="Grigoriev I.V."/>
            <person name="Minto R.E."/>
            <person name="Hibbett D.S."/>
        </authorList>
    </citation>
    <scope>NUCLEOTIDE SEQUENCE [LARGE SCALE GENOMIC DNA]</scope>
    <source>
        <strain evidence="1 2">ATCC 64428</strain>
    </source>
</reference>
<dbReference type="AlphaFoldDB" id="A0A0D7A877"/>
<evidence type="ECO:0000313" key="2">
    <source>
        <dbReference type="Proteomes" id="UP000054144"/>
    </source>
</evidence>
<dbReference type="EMBL" id="KN881996">
    <property type="protein sequence ID" value="KIY47222.1"/>
    <property type="molecule type" value="Genomic_DNA"/>
</dbReference>
<evidence type="ECO:0000313" key="1">
    <source>
        <dbReference type="EMBL" id="KIY47222.1"/>
    </source>
</evidence>
<protein>
    <submittedName>
        <fullName evidence="1">Uncharacterized protein</fullName>
    </submittedName>
</protein>
<proteinExistence type="predicted"/>
<organism evidence="1 2">
    <name type="scientific">Fistulina hepatica ATCC 64428</name>
    <dbReference type="NCBI Taxonomy" id="1128425"/>
    <lineage>
        <taxon>Eukaryota</taxon>
        <taxon>Fungi</taxon>
        <taxon>Dikarya</taxon>
        <taxon>Basidiomycota</taxon>
        <taxon>Agaricomycotina</taxon>
        <taxon>Agaricomycetes</taxon>
        <taxon>Agaricomycetidae</taxon>
        <taxon>Agaricales</taxon>
        <taxon>Fistulinaceae</taxon>
        <taxon>Fistulina</taxon>
    </lineage>
</organism>
<name>A0A0D7A877_9AGAR</name>
<keyword evidence="2" id="KW-1185">Reference proteome</keyword>
<gene>
    <name evidence="1" type="ORF">FISHEDRAFT_74880</name>
</gene>
<dbReference type="Proteomes" id="UP000054144">
    <property type="component" value="Unassembled WGS sequence"/>
</dbReference>
<accession>A0A0D7A877</accession>